<feature type="transmembrane region" description="Helical" evidence="2">
    <location>
        <begin position="120"/>
        <end position="138"/>
    </location>
</feature>
<keyword evidence="4" id="KW-1185">Reference proteome</keyword>
<dbReference type="STRING" id="546874.SAMN04488544_2821"/>
<reference evidence="4" key="1">
    <citation type="submission" date="2016-10" db="EMBL/GenBank/DDBJ databases">
        <authorList>
            <person name="Varghese N."/>
            <person name="Submissions S."/>
        </authorList>
    </citation>
    <scope>NUCLEOTIDE SEQUENCE [LARGE SCALE GENOMIC DNA]</scope>
    <source>
        <strain evidence="4">DSM 21743</strain>
    </source>
</reference>
<evidence type="ECO:0000313" key="3">
    <source>
        <dbReference type="EMBL" id="SDU97346.1"/>
    </source>
</evidence>
<dbReference type="AlphaFoldDB" id="A0A1H2MXQ2"/>
<organism evidence="3 4">
    <name type="scientific">Microlunatus sagamiharensis</name>
    <dbReference type="NCBI Taxonomy" id="546874"/>
    <lineage>
        <taxon>Bacteria</taxon>
        <taxon>Bacillati</taxon>
        <taxon>Actinomycetota</taxon>
        <taxon>Actinomycetes</taxon>
        <taxon>Propionibacteriales</taxon>
        <taxon>Propionibacteriaceae</taxon>
        <taxon>Microlunatus</taxon>
    </lineage>
</organism>
<dbReference type="RefSeq" id="WP_091075390.1">
    <property type="nucleotide sequence ID" value="NZ_LT629799.1"/>
</dbReference>
<feature type="compositionally biased region" description="Low complexity" evidence="1">
    <location>
        <begin position="230"/>
        <end position="239"/>
    </location>
</feature>
<sequence>MGTTGLIFAAIAIAWLAYLVPHFVRRREGEPDVEGEHVDPFSDSVRILRHGTAPLLDQDLTELREFEVSTPVTRRAAVADLRRLERVAASRRRRVLSALFAVLCGVISVASVGWLPWWSVAVPGGLVLLFVVVSRVSVRAMRRDLDARYVAISRGSDEKTVLISRKDVESRDRKTRKAAKKDAETDSKPGLWDPLPITVPTYVSKPLAPRTVRTIDLSAPDVTSSGRRSVPVTADAPEVVVEDVETTGIDEQDGGAKAASA</sequence>
<proteinExistence type="predicted"/>
<keyword evidence="2" id="KW-0812">Transmembrane</keyword>
<dbReference type="Proteomes" id="UP000198825">
    <property type="component" value="Chromosome I"/>
</dbReference>
<name>A0A1H2MXQ2_9ACTN</name>
<keyword evidence="2" id="KW-1133">Transmembrane helix</keyword>
<feature type="transmembrane region" description="Helical" evidence="2">
    <location>
        <begin position="6"/>
        <end position="24"/>
    </location>
</feature>
<evidence type="ECO:0000256" key="1">
    <source>
        <dbReference type="SAM" id="MobiDB-lite"/>
    </source>
</evidence>
<feature type="region of interest" description="Disordered" evidence="1">
    <location>
        <begin position="220"/>
        <end position="261"/>
    </location>
</feature>
<protein>
    <submittedName>
        <fullName evidence="3">Uncharacterized protein</fullName>
    </submittedName>
</protein>
<gene>
    <name evidence="3" type="ORF">SAMN04488544_2821</name>
</gene>
<feature type="transmembrane region" description="Helical" evidence="2">
    <location>
        <begin position="95"/>
        <end position="114"/>
    </location>
</feature>
<evidence type="ECO:0000256" key="2">
    <source>
        <dbReference type="SAM" id="Phobius"/>
    </source>
</evidence>
<dbReference type="EMBL" id="LT629799">
    <property type="protein sequence ID" value="SDU97346.1"/>
    <property type="molecule type" value="Genomic_DNA"/>
</dbReference>
<accession>A0A1H2MXQ2</accession>
<feature type="compositionally biased region" description="Acidic residues" evidence="1">
    <location>
        <begin position="240"/>
        <end position="253"/>
    </location>
</feature>
<dbReference type="OrthoDB" id="3218604at2"/>
<evidence type="ECO:0000313" key="4">
    <source>
        <dbReference type="Proteomes" id="UP000198825"/>
    </source>
</evidence>
<keyword evidence="2" id="KW-0472">Membrane</keyword>